<name>A0A0F9DJH0_9ZZZZ</name>
<dbReference type="GO" id="GO:0003676">
    <property type="term" value="F:nucleic acid binding"/>
    <property type="evidence" value="ECO:0007669"/>
    <property type="project" value="InterPro"/>
</dbReference>
<feature type="domain" description="DDH" evidence="1">
    <location>
        <begin position="16"/>
        <end position="100"/>
    </location>
</feature>
<gene>
    <name evidence="3" type="ORF">LCGC14_2191980</name>
</gene>
<organism evidence="3">
    <name type="scientific">marine sediment metagenome</name>
    <dbReference type="NCBI Taxonomy" id="412755"/>
    <lineage>
        <taxon>unclassified sequences</taxon>
        <taxon>metagenomes</taxon>
        <taxon>ecological metagenomes</taxon>
    </lineage>
</organism>
<evidence type="ECO:0000259" key="1">
    <source>
        <dbReference type="Pfam" id="PF01368"/>
    </source>
</evidence>
<dbReference type="InterPro" id="IPR003156">
    <property type="entry name" value="DHHA1_dom"/>
</dbReference>
<dbReference type="Gene3D" id="3.10.310.30">
    <property type="match status" value="1"/>
</dbReference>
<dbReference type="Pfam" id="PF02272">
    <property type="entry name" value="DHHA1"/>
    <property type="match status" value="1"/>
</dbReference>
<proteinExistence type="predicted"/>
<dbReference type="EMBL" id="LAZR01028713">
    <property type="protein sequence ID" value="KKL61769.1"/>
    <property type="molecule type" value="Genomic_DNA"/>
</dbReference>
<dbReference type="SUPFAM" id="SSF64182">
    <property type="entry name" value="DHH phosphoesterases"/>
    <property type="match status" value="1"/>
</dbReference>
<protein>
    <submittedName>
        <fullName evidence="3">Uncharacterized protein</fullName>
    </submittedName>
</protein>
<sequence length="263" mass="29209">PQYQFLPYIDKIASAKDFSKYNVLIALDAANKARLGRISPAMDVCPITINIDHHPDNSDFAKINWIDEKVTSTSEQIFNLWKLMDIPLTKEAAICIYVGMLTDTGRWQYSNTTGHSLKVAAELLDLGVEPTEIFEKVYENFSVEAFKLLTAGLSKAVFELGLGFVYTIITQEDLKTTGAKMTETETLVDMLRSVKDINVAMVLKETDKHETKASLRSHPPVNVGDLARAFDGGGHDNAAGFVTNEKSDVVVEKVKRWLTASFS</sequence>
<accession>A0A0F9DJH0</accession>
<reference evidence="3" key="1">
    <citation type="journal article" date="2015" name="Nature">
        <title>Complex archaea that bridge the gap between prokaryotes and eukaryotes.</title>
        <authorList>
            <person name="Spang A."/>
            <person name="Saw J.H."/>
            <person name="Jorgensen S.L."/>
            <person name="Zaremba-Niedzwiedzka K."/>
            <person name="Martijn J."/>
            <person name="Lind A.E."/>
            <person name="van Eijk R."/>
            <person name="Schleper C."/>
            <person name="Guy L."/>
            <person name="Ettema T.J."/>
        </authorList>
    </citation>
    <scope>NUCLEOTIDE SEQUENCE</scope>
</reference>
<dbReference type="InterPro" id="IPR051319">
    <property type="entry name" value="Oligoribo/pAp-PDE_c-di-AMP_PDE"/>
</dbReference>
<comment type="caution">
    <text evidence="3">The sequence shown here is derived from an EMBL/GenBank/DDBJ whole genome shotgun (WGS) entry which is preliminary data.</text>
</comment>
<dbReference type="Gene3D" id="3.90.1640.10">
    <property type="entry name" value="inorganic pyrophosphatase (n-terminal core)"/>
    <property type="match status" value="1"/>
</dbReference>
<dbReference type="PANTHER" id="PTHR47618:SF1">
    <property type="entry name" value="BIFUNCTIONAL OLIGORIBONUCLEASE AND PAP PHOSPHATASE NRNA"/>
    <property type="match status" value="1"/>
</dbReference>
<dbReference type="InterPro" id="IPR038763">
    <property type="entry name" value="DHH_sf"/>
</dbReference>
<feature type="domain" description="DHHA1" evidence="2">
    <location>
        <begin position="177"/>
        <end position="259"/>
    </location>
</feature>
<dbReference type="InterPro" id="IPR001667">
    <property type="entry name" value="DDH_dom"/>
</dbReference>
<feature type="non-terminal residue" evidence="3">
    <location>
        <position position="1"/>
    </location>
</feature>
<evidence type="ECO:0000313" key="3">
    <source>
        <dbReference type="EMBL" id="KKL61769.1"/>
    </source>
</evidence>
<evidence type="ECO:0000259" key="2">
    <source>
        <dbReference type="Pfam" id="PF02272"/>
    </source>
</evidence>
<dbReference type="PANTHER" id="PTHR47618">
    <property type="entry name" value="BIFUNCTIONAL OLIGORIBONUCLEASE AND PAP PHOSPHATASE NRNA"/>
    <property type="match status" value="1"/>
</dbReference>
<dbReference type="AlphaFoldDB" id="A0A0F9DJH0"/>
<dbReference type="Pfam" id="PF01368">
    <property type="entry name" value="DHH"/>
    <property type="match status" value="1"/>
</dbReference>